<reference evidence="2 3" key="1">
    <citation type="journal article" date="2024" name="Plant J.">
        <title>Genome sequences and population genomics reveal climatic adaptation and genomic divergence between two closely related sweetgum species.</title>
        <authorList>
            <person name="Xu W.Q."/>
            <person name="Ren C.Q."/>
            <person name="Zhang X.Y."/>
            <person name="Comes H.P."/>
            <person name="Liu X.H."/>
            <person name="Li Y.G."/>
            <person name="Kettle C.J."/>
            <person name="Jalonen R."/>
            <person name="Gaisberger H."/>
            <person name="Ma Y.Z."/>
            <person name="Qiu Y.X."/>
        </authorList>
    </citation>
    <scope>NUCLEOTIDE SEQUENCE [LARGE SCALE GENOMIC DNA]</scope>
    <source>
        <strain evidence="2">Hangzhou</strain>
    </source>
</reference>
<keyword evidence="1" id="KW-0732">Signal</keyword>
<organism evidence="2 3">
    <name type="scientific">Liquidambar formosana</name>
    <name type="common">Formosan gum</name>
    <dbReference type="NCBI Taxonomy" id="63359"/>
    <lineage>
        <taxon>Eukaryota</taxon>
        <taxon>Viridiplantae</taxon>
        <taxon>Streptophyta</taxon>
        <taxon>Embryophyta</taxon>
        <taxon>Tracheophyta</taxon>
        <taxon>Spermatophyta</taxon>
        <taxon>Magnoliopsida</taxon>
        <taxon>eudicotyledons</taxon>
        <taxon>Gunneridae</taxon>
        <taxon>Pentapetalae</taxon>
        <taxon>Saxifragales</taxon>
        <taxon>Altingiaceae</taxon>
        <taxon>Liquidambar</taxon>
    </lineage>
</organism>
<evidence type="ECO:0000256" key="1">
    <source>
        <dbReference type="SAM" id="SignalP"/>
    </source>
</evidence>
<feature type="signal peptide" evidence="1">
    <location>
        <begin position="1"/>
        <end position="24"/>
    </location>
</feature>
<accession>A0AAP0RM57</accession>
<sequence length="70" mass="7553">MAGPPFLATCVMVTALVFTVVASADNNDHGWDFAHATFYGDMNGGETMLGFSRMIMDGKTEDGCMALLWN</sequence>
<dbReference type="Proteomes" id="UP001415857">
    <property type="component" value="Unassembled WGS sequence"/>
</dbReference>
<evidence type="ECO:0000313" key="3">
    <source>
        <dbReference type="Proteomes" id="UP001415857"/>
    </source>
</evidence>
<dbReference type="EMBL" id="JBBPBK010000007">
    <property type="protein sequence ID" value="KAK9280851.1"/>
    <property type="molecule type" value="Genomic_DNA"/>
</dbReference>
<protein>
    <submittedName>
        <fullName evidence="2">Uncharacterized protein</fullName>
    </submittedName>
</protein>
<dbReference type="AlphaFoldDB" id="A0AAP0RM57"/>
<name>A0AAP0RM57_LIQFO</name>
<keyword evidence="3" id="KW-1185">Reference proteome</keyword>
<gene>
    <name evidence="2" type="ORF">L1049_003741</name>
</gene>
<feature type="chain" id="PRO_5042873413" evidence="1">
    <location>
        <begin position="25"/>
        <end position="70"/>
    </location>
</feature>
<proteinExistence type="predicted"/>
<comment type="caution">
    <text evidence="2">The sequence shown here is derived from an EMBL/GenBank/DDBJ whole genome shotgun (WGS) entry which is preliminary data.</text>
</comment>
<evidence type="ECO:0000313" key="2">
    <source>
        <dbReference type="EMBL" id="KAK9280851.1"/>
    </source>
</evidence>